<dbReference type="PANTHER" id="PTHR33164:SF43">
    <property type="entry name" value="HTH-TYPE TRANSCRIPTIONAL REPRESSOR YETL"/>
    <property type="match status" value="1"/>
</dbReference>
<feature type="region of interest" description="Disordered" evidence="1">
    <location>
        <begin position="144"/>
        <end position="163"/>
    </location>
</feature>
<dbReference type="Gene3D" id="1.10.10.10">
    <property type="entry name" value="Winged helix-like DNA-binding domain superfamily/Winged helix DNA-binding domain"/>
    <property type="match status" value="1"/>
</dbReference>
<dbReference type="InterPro" id="IPR039422">
    <property type="entry name" value="MarR/SlyA-like"/>
</dbReference>
<proteinExistence type="predicted"/>
<feature type="domain" description="HTH marR-type" evidence="2">
    <location>
        <begin position="11"/>
        <end position="142"/>
    </location>
</feature>
<dbReference type="AlphaFoldDB" id="A0A6J4QME0"/>
<feature type="compositionally biased region" description="Low complexity" evidence="1">
    <location>
        <begin position="152"/>
        <end position="163"/>
    </location>
</feature>
<organism evidence="3">
    <name type="scientific">uncultured Rubrobacteraceae bacterium</name>
    <dbReference type="NCBI Taxonomy" id="349277"/>
    <lineage>
        <taxon>Bacteria</taxon>
        <taxon>Bacillati</taxon>
        <taxon>Actinomycetota</taxon>
        <taxon>Rubrobacteria</taxon>
        <taxon>Rubrobacterales</taxon>
        <taxon>Rubrobacteraceae</taxon>
        <taxon>environmental samples</taxon>
    </lineage>
</organism>
<dbReference type="GO" id="GO:0003700">
    <property type="term" value="F:DNA-binding transcription factor activity"/>
    <property type="evidence" value="ECO:0007669"/>
    <property type="project" value="InterPro"/>
</dbReference>
<dbReference type="PROSITE" id="PS50995">
    <property type="entry name" value="HTH_MARR_2"/>
    <property type="match status" value="1"/>
</dbReference>
<gene>
    <name evidence="3" type="ORF">AVDCRST_MAG02-736</name>
</gene>
<dbReference type="EMBL" id="CADCVH010000022">
    <property type="protein sequence ID" value="CAA9449209.1"/>
    <property type="molecule type" value="Genomic_DNA"/>
</dbReference>
<sequence>MDEPTTAADAFGEIILEVFRLNGRLIDAGDSIAAPVGQTSARWQVLGVVAGGPASVAQVARTMGLTRQSVQRTADLLAADGLVRYADNPHHRRAKLMTMTPEGQRALDYIQQGQARWANRIGEQHDLEQMRTAATVLRQLREILEQDEQGRGSSAGSDASSDV</sequence>
<name>A0A6J4QME0_9ACTN</name>
<dbReference type="InterPro" id="IPR036388">
    <property type="entry name" value="WH-like_DNA-bd_sf"/>
</dbReference>
<dbReference type="SMART" id="SM00347">
    <property type="entry name" value="HTH_MARR"/>
    <property type="match status" value="1"/>
</dbReference>
<protein>
    <submittedName>
        <fullName evidence="3">Transcriptional regulator, MarR family</fullName>
    </submittedName>
</protein>
<dbReference type="GO" id="GO:0006950">
    <property type="term" value="P:response to stress"/>
    <property type="evidence" value="ECO:0007669"/>
    <property type="project" value="TreeGrafter"/>
</dbReference>
<dbReference type="Pfam" id="PF12802">
    <property type="entry name" value="MarR_2"/>
    <property type="match status" value="1"/>
</dbReference>
<accession>A0A6J4QME0</accession>
<dbReference type="InterPro" id="IPR000835">
    <property type="entry name" value="HTH_MarR-typ"/>
</dbReference>
<evidence type="ECO:0000256" key="1">
    <source>
        <dbReference type="SAM" id="MobiDB-lite"/>
    </source>
</evidence>
<evidence type="ECO:0000259" key="2">
    <source>
        <dbReference type="PROSITE" id="PS50995"/>
    </source>
</evidence>
<evidence type="ECO:0000313" key="3">
    <source>
        <dbReference type="EMBL" id="CAA9449209.1"/>
    </source>
</evidence>
<dbReference type="PANTHER" id="PTHR33164">
    <property type="entry name" value="TRANSCRIPTIONAL REGULATOR, MARR FAMILY"/>
    <property type="match status" value="1"/>
</dbReference>
<dbReference type="SUPFAM" id="SSF46785">
    <property type="entry name" value="Winged helix' DNA-binding domain"/>
    <property type="match status" value="1"/>
</dbReference>
<reference evidence="3" key="1">
    <citation type="submission" date="2020-02" db="EMBL/GenBank/DDBJ databases">
        <authorList>
            <person name="Meier V. D."/>
        </authorList>
    </citation>
    <scope>NUCLEOTIDE SEQUENCE</scope>
    <source>
        <strain evidence="3">AVDCRST_MAG02</strain>
    </source>
</reference>
<dbReference type="InterPro" id="IPR036390">
    <property type="entry name" value="WH_DNA-bd_sf"/>
</dbReference>